<organism evidence="1 2">
    <name type="scientific">Glossina pallidipes</name>
    <name type="common">Tsetse fly</name>
    <dbReference type="NCBI Taxonomy" id="7398"/>
    <lineage>
        <taxon>Eukaryota</taxon>
        <taxon>Metazoa</taxon>
        <taxon>Ecdysozoa</taxon>
        <taxon>Arthropoda</taxon>
        <taxon>Hexapoda</taxon>
        <taxon>Insecta</taxon>
        <taxon>Pterygota</taxon>
        <taxon>Neoptera</taxon>
        <taxon>Endopterygota</taxon>
        <taxon>Diptera</taxon>
        <taxon>Brachycera</taxon>
        <taxon>Muscomorpha</taxon>
        <taxon>Hippoboscoidea</taxon>
        <taxon>Glossinidae</taxon>
        <taxon>Glossina</taxon>
    </lineage>
</organism>
<dbReference type="EnsemblMetazoa" id="GPAI047740-RA">
    <property type="protein sequence ID" value="GPAI047740-PA"/>
    <property type="gene ID" value="GPAI047740"/>
</dbReference>
<sequence>MSLKYDIRVRRVTCTSEVHPLWGWNDKDTIFFLKQNWKQSKRRICSHQQRMLVNSKPVRLKRHKLPHLTMDMWGKRS</sequence>
<dbReference type="Proteomes" id="UP000092445">
    <property type="component" value="Unassembled WGS sequence"/>
</dbReference>
<protein>
    <submittedName>
        <fullName evidence="1">Uncharacterized protein</fullName>
    </submittedName>
</protein>
<dbReference type="VEuPathDB" id="VectorBase:GPAI047740"/>
<keyword evidence="2" id="KW-1185">Reference proteome</keyword>
<evidence type="ECO:0000313" key="1">
    <source>
        <dbReference type="EnsemblMetazoa" id="GPAI047740-PA"/>
    </source>
</evidence>
<evidence type="ECO:0000313" key="2">
    <source>
        <dbReference type="Proteomes" id="UP000092445"/>
    </source>
</evidence>
<reference evidence="2" key="1">
    <citation type="submission" date="2014-03" db="EMBL/GenBank/DDBJ databases">
        <authorList>
            <person name="Aksoy S."/>
            <person name="Warren W."/>
            <person name="Wilson R.K."/>
        </authorList>
    </citation>
    <scope>NUCLEOTIDE SEQUENCE [LARGE SCALE GENOMIC DNA]</scope>
    <source>
        <strain evidence="2">IAEA</strain>
    </source>
</reference>
<reference evidence="1" key="2">
    <citation type="submission" date="2020-05" db="UniProtKB">
        <authorList>
            <consortium name="EnsemblMetazoa"/>
        </authorList>
    </citation>
    <scope>IDENTIFICATION</scope>
    <source>
        <strain evidence="1">IAEA</strain>
    </source>
</reference>
<accession>A0A1B0AJF9</accession>
<dbReference type="AlphaFoldDB" id="A0A1B0AJF9"/>
<name>A0A1B0AJF9_GLOPL</name>
<proteinExistence type="predicted"/>